<gene>
    <name evidence="1" type="ORF">LCGC14_1485830</name>
</gene>
<comment type="caution">
    <text evidence="1">The sequence shown here is derived from an EMBL/GenBank/DDBJ whole genome shotgun (WGS) entry which is preliminary data.</text>
</comment>
<protein>
    <submittedName>
        <fullName evidence="1">Uncharacterized protein</fullName>
    </submittedName>
</protein>
<reference evidence="1" key="1">
    <citation type="journal article" date="2015" name="Nature">
        <title>Complex archaea that bridge the gap between prokaryotes and eukaryotes.</title>
        <authorList>
            <person name="Spang A."/>
            <person name="Saw J.H."/>
            <person name="Jorgensen S.L."/>
            <person name="Zaremba-Niedzwiedzka K."/>
            <person name="Martijn J."/>
            <person name="Lind A.E."/>
            <person name="van Eijk R."/>
            <person name="Schleper C."/>
            <person name="Guy L."/>
            <person name="Ettema T.J."/>
        </authorList>
    </citation>
    <scope>NUCLEOTIDE SEQUENCE</scope>
</reference>
<dbReference type="EMBL" id="LAZR01010624">
    <property type="protein sequence ID" value="KKM65975.1"/>
    <property type="molecule type" value="Genomic_DNA"/>
</dbReference>
<accession>A0A0F9LNS6</accession>
<name>A0A0F9LNS6_9ZZZZ</name>
<proteinExistence type="predicted"/>
<organism evidence="1">
    <name type="scientific">marine sediment metagenome</name>
    <dbReference type="NCBI Taxonomy" id="412755"/>
    <lineage>
        <taxon>unclassified sequences</taxon>
        <taxon>metagenomes</taxon>
        <taxon>ecological metagenomes</taxon>
    </lineage>
</organism>
<evidence type="ECO:0000313" key="1">
    <source>
        <dbReference type="EMBL" id="KKM65975.1"/>
    </source>
</evidence>
<feature type="non-terminal residue" evidence="1">
    <location>
        <position position="1"/>
    </location>
</feature>
<sequence>AIDSIIAKVENIPVIGEIFKATVRVVEDKIKAMISFMGNLIAFGKELINFFKAVFAGDWAEAWDSLKEMAKLALQLFLDFLQLTFVGTIRSVLSALNVWDLVKGAFTGAKDGMVGAFNDAKDGILTALGNLWTGIAGKMSGIAGAVKFGMNTMISLFERGINAVIGAWNALEFGMSDPTGVLSKLGLPSNISIGTPNLPLVNLPRLQKGGIVLKTGLAEVHEGERFSGVGGGPTINVSSGATLFTVVAEGDLSDPVARRRFGRNVLRAIREAS</sequence>
<dbReference type="AlphaFoldDB" id="A0A0F9LNS6"/>